<protein>
    <submittedName>
        <fullName evidence="1">Uncharacterized protein</fullName>
    </submittedName>
</protein>
<dbReference type="Proteomes" id="UP001353858">
    <property type="component" value="Unassembled WGS sequence"/>
</dbReference>
<evidence type="ECO:0000313" key="1">
    <source>
        <dbReference type="EMBL" id="KAK4885110.1"/>
    </source>
</evidence>
<organism evidence="1 2">
    <name type="scientific">Aquatica leii</name>
    <dbReference type="NCBI Taxonomy" id="1421715"/>
    <lineage>
        <taxon>Eukaryota</taxon>
        <taxon>Metazoa</taxon>
        <taxon>Ecdysozoa</taxon>
        <taxon>Arthropoda</taxon>
        <taxon>Hexapoda</taxon>
        <taxon>Insecta</taxon>
        <taxon>Pterygota</taxon>
        <taxon>Neoptera</taxon>
        <taxon>Endopterygota</taxon>
        <taxon>Coleoptera</taxon>
        <taxon>Polyphaga</taxon>
        <taxon>Elateriformia</taxon>
        <taxon>Elateroidea</taxon>
        <taxon>Lampyridae</taxon>
        <taxon>Luciolinae</taxon>
        <taxon>Aquatica</taxon>
    </lineage>
</organism>
<gene>
    <name evidence="1" type="ORF">RN001_001381</name>
</gene>
<reference evidence="2" key="1">
    <citation type="submission" date="2023-01" db="EMBL/GenBank/DDBJ databases">
        <title>Key to firefly adult light organ development and bioluminescence: homeobox transcription factors regulate luciferase expression and transportation to peroxisome.</title>
        <authorList>
            <person name="Fu X."/>
        </authorList>
    </citation>
    <scope>NUCLEOTIDE SEQUENCE [LARGE SCALE GENOMIC DNA]</scope>
</reference>
<comment type="caution">
    <text evidence="1">The sequence shown here is derived from an EMBL/GenBank/DDBJ whole genome shotgun (WGS) entry which is preliminary data.</text>
</comment>
<dbReference type="EMBL" id="JARPUR010000001">
    <property type="protein sequence ID" value="KAK4885110.1"/>
    <property type="molecule type" value="Genomic_DNA"/>
</dbReference>
<dbReference type="AlphaFoldDB" id="A0AAN7QAC4"/>
<keyword evidence="2" id="KW-1185">Reference proteome</keyword>
<name>A0AAN7QAC4_9COLE</name>
<sequence>MDIMQLFDQINDIIECLKTDDNYKCELKNYEIICSNGVNAVRFVPKDPTDVFQLYLGLVTLENLRDMKNCIIIKLQSLICVDDIVDSFTTDVVEAVDRKGLNSATRSDMCEVLSNKYIDNVDGTAVLSTIKELVQSNFEDLRNEVFKSAVSDWFRGARLRLKRHLKKNVT</sequence>
<proteinExistence type="predicted"/>
<evidence type="ECO:0000313" key="2">
    <source>
        <dbReference type="Proteomes" id="UP001353858"/>
    </source>
</evidence>
<accession>A0AAN7QAC4</accession>